<dbReference type="PANTHER" id="PTHR38011:SF11">
    <property type="entry name" value="2,5-DIAMINO-6-RIBOSYLAMINO-4(3H)-PYRIMIDINONE 5'-PHOSPHATE REDUCTASE"/>
    <property type="match status" value="1"/>
</dbReference>
<evidence type="ECO:0000313" key="2">
    <source>
        <dbReference type="EMBL" id="MBH0239300.1"/>
    </source>
</evidence>
<dbReference type="GO" id="GO:0009231">
    <property type="term" value="P:riboflavin biosynthetic process"/>
    <property type="evidence" value="ECO:0007669"/>
    <property type="project" value="InterPro"/>
</dbReference>
<feature type="domain" description="Bacterial bifunctional deaminase-reductase C-terminal" evidence="1">
    <location>
        <begin position="9"/>
        <end position="165"/>
    </location>
</feature>
<reference evidence="2" key="1">
    <citation type="submission" date="2020-12" db="EMBL/GenBank/DDBJ databases">
        <title>Methylobrevis albus sp. nov., isolated from fresh water lack sediment.</title>
        <authorList>
            <person name="Zou Q."/>
        </authorList>
    </citation>
    <scope>NUCLEOTIDE SEQUENCE</scope>
    <source>
        <strain evidence="2">L22</strain>
    </source>
</reference>
<dbReference type="RefSeq" id="WP_197312389.1">
    <property type="nucleotide sequence ID" value="NZ_JADZLT010000054.1"/>
</dbReference>
<dbReference type="PANTHER" id="PTHR38011">
    <property type="entry name" value="DIHYDROFOLATE REDUCTASE FAMILY PROTEIN (AFU_ORTHOLOGUE AFUA_8G06820)"/>
    <property type="match status" value="1"/>
</dbReference>
<dbReference type="GO" id="GO:0008703">
    <property type="term" value="F:5-amino-6-(5-phosphoribosylamino)uracil reductase activity"/>
    <property type="evidence" value="ECO:0007669"/>
    <property type="project" value="InterPro"/>
</dbReference>
<sequence length="178" mass="18838">MTSDYRCIYYLAVSLDGFIAAPDGGLDWLLQFPADGADYDGFYCGIGSLVMGRATFDWVREHGEWSYGDKLTAVVTNRPIDAAPGAAFPVAGTPAEILAALAARGAPGPVWIVGGADVAGQFLDAGLIDEIDLQYAPVAIGAGIPVFAGRTLPPLELQWTRAFATGFVEARYRVPRPA</sequence>
<keyword evidence="3" id="KW-1185">Reference proteome</keyword>
<dbReference type="Gene3D" id="3.40.430.10">
    <property type="entry name" value="Dihydrofolate Reductase, subunit A"/>
    <property type="match status" value="1"/>
</dbReference>
<dbReference type="EMBL" id="JADZLT010000054">
    <property type="protein sequence ID" value="MBH0239300.1"/>
    <property type="molecule type" value="Genomic_DNA"/>
</dbReference>
<proteinExistence type="predicted"/>
<evidence type="ECO:0000313" key="3">
    <source>
        <dbReference type="Proteomes" id="UP000631694"/>
    </source>
</evidence>
<dbReference type="Pfam" id="PF01872">
    <property type="entry name" value="RibD_C"/>
    <property type="match status" value="1"/>
</dbReference>
<dbReference type="InterPro" id="IPR050765">
    <property type="entry name" value="Riboflavin_Biosynth_HTPR"/>
</dbReference>
<dbReference type="Proteomes" id="UP000631694">
    <property type="component" value="Unassembled WGS sequence"/>
</dbReference>
<gene>
    <name evidence="2" type="ORF">I5731_15865</name>
</gene>
<dbReference type="AlphaFoldDB" id="A0A931I4Y8"/>
<dbReference type="SUPFAM" id="SSF53597">
    <property type="entry name" value="Dihydrofolate reductase-like"/>
    <property type="match status" value="1"/>
</dbReference>
<comment type="caution">
    <text evidence="2">The sequence shown here is derived from an EMBL/GenBank/DDBJ whole genome shotgun (WGS) entry which is preliminary data.</text>
</comment>
<name>A0A931I4Y8_9HYPH</name>
<dbReference type="InterPro" id="IPR024072">
    <property type="entry name" value="DHFR-like_dom_sf"/>
</dbReference>
<evidence type="ECO:0000259" key="1">
    <source>
        <dbReference type="Pfam" id="PF01872"/>
    </source>
</evidence>
<organism evidence="2 3">
    <name type="scientific">Methylobrevis albus</name>
    <dbReference type="NCBI Taxonomy" id="2793297"/>
    <lineage>
        <taxon>Bacteria</taxon>
        <taxon>Pseudomonadati</taxon>
        <taxon>Pseudomonadota</taxon>
        <taxon>Alphaproteobacteria</taxon>
        <taxon>Hyphomicrobiales</taxon>
        <taxon>Pleomorphomonadaceae</taxon>
        <taxon>Methylobrevis</taxon>
    </lineage>
</organism>
<accession>A0A931I4Y8</accession>
<dbReference type="InterPro" id="IPR002734">
    <property type="entry name" value="RibDG_C"/>
</dbReference>
<protein>
    <submittedName>
        <fullName evidence="2">Dihydrofolate reductase</fullName>
    </submittedName>
</protein>